<evidence type="ECO:0000256" key="1">
    <source>
        <dbReference type="SAM" id="MobiDB-lite"/>
    </source>
</evidence>
<feature type="region of interest" description="Disordered" evidence="1">
    <location>
        <begin position="33"/>
        <end position="53"/>
    </location>
</feature>
<proteinExistence type="predicted"/>
<protein>
    <submittedName>
        <fullName evidence="2">Uncharacterized protein</fullName>
    </submittedName>
</protein>
<evidence type="ECO:0000313" key="3">
    <source>
        <dbReference type="Proteomes" id="UP001222027"/>
    </source>
</evidence>
<evidence type="ECO:0000313" key="2">
    <source>
        <dbReference type="EMBL" id="KAJ8491015.1"/>
    </source>
</evidence>
<comment type="caution">
    <text evidence="2">The sequence shown here is derived from an EMBL/GenBank/DDBJ whole genome shotgun (WGS) entry which is preliminary data.</text>
</comment>
<dbReference type="EMBL" id="JAQQAF010000004">
    <property type="protein sequence ID" value="KAJ8491015.1"/>
    <property type="molecule type" value="Genomic_DNA"/>
</dbReference>
<sequence length="90" mass="9875">MRPVAELLRSVAAFAGPRYRVAQHVEVSSLPPSPSINAIGGSPVHPSRPLTPRLRHAPRSKLLTWVGGRLDHGQIGRLGFDLKRRRLDGL</sequence>
<name>A0AAV8R3U1_ENSVE</name>
<organism evidence="2 3">
    <name type="scientific">Ensete ventricosum</name>
    <name type="common">Abyssinian banana</name>
    <name type="synonym">Musa ensete</name>
    <dbReference type="NCBI Taxonomy" id="4639"/>
    <lineage>
        <taxon>Eukaryota</taxon>
        <taxon>Viridiplantae</taxon>
        <taxon>Streptophyta</taxon>
        <taxon>Embryophyta</taxon>
        <taxon>Tracheophyta</taxon>
        <taxon>Spermatophyta</taxon>
        <taxon>Magnoliopsida</taxon>
        <taxon>Liliopsida</taxon>
        <taxon>Zingiberales</taxon>
        <taxon>Musaceae</taxon>
        <taxon>Ensete</taxon>
    </lineage>
</organism>
<keyword evidence="3" id="KW-1185">Reference proteome</keyword>
<gene>
    <name evidence="2" type="ORF">OPV22_012736</name>
</gene>
<accession>A0AAV8R3U1</accession>
<dbReference type="AlphaFoldDB" id="A0AAV8R3U1"/>
<dbReference type="Proteomes" id="UP001222027">
    <property type="component" value="Unassembled WGS sequence"/>
</dbReference>
<reference evidence="2 3" key="1">
    <citation type="submission" date="2022-12" db="EMBL/GenBank/DDBJ databases">
        <title>Chromosome-scale assembly of the Ensete ventricosum genome.</title>
        <authorList>
            <person name="Dussert Y."/>
            <person name="Stocks J."/>
            <person name="Wendawek A."/>
            <person name="Woldeyes F."/>
            <person name="Nichols R.A."/>
            <person name="Borrell J.S."/>
        </authorList>
    </citation>
    <scope>NUCLEOTIDE SEQUENCE [LARGE SCALE GENOMIC DNA]</scope>
    <source>
        <strain evidence="3">cv. Maze</strain>
        <tissue evidence="2">Seeds</tissue>
    </source>
</reference>